<dbReference type="EMBL" id="QMPZ01000120">
    <property type="protein sequence ID" value="RLE08068.1"/>
    <property type="molecule type" value="Genomic_DNA"/>
</dbReference>
<dbReference type="GO" id="GO:0044780">
    <property type="term" value="P:bacterial-type flagellum assembly"/>
    <property type="evidence" value="ECO:0007669"/>
    <property type="project" value="InterPro"/>
</dbReference>
<dbReference type="InterPro" id="IPR036679">
    <property type="entry name" value="FlgN-like_sf"/>
</dbReference>
<gene>
    <name evidence="3" type="ORF">DRJ00_06950</name>
</gene>
<sequence length="164" mass="18916">MEEKLKSLTEILRKEISLYERLLRLCRKEKAVVIKGDLRELEKITREQETLFLELREWERARGVVMESLKKLVPLSGKLSLSKLAKAVKEPFASQIESLQKRAISLMKEIDQANKTNISLLSYSVKLIDECLALLTETKEVPIYDQSGRSGKKEQGRKLLDQKT</sequence>
<proteinExistence type="predicted"/>
<evidence type="ECO:0000313" key="4">
    <source>
        <dbReference type="Proteomes" id="UP000279422"/>
    </source>
</evidence>
<dbReference type="Pfam" id="PF05130">
    <property type="entry name" value="FlgN"/>
    <property type="match status" value="1"/>
</dbReference>
<evidence type="ECO:0000256" key="1">
    <source>
        <dbReference type="ARBA" id="ARBA00022795"/>
    </source>
</evidence>
<keyword evidence="1" id="KW-1005">Bacterial flagellum biogenesis</keyword>
<evidence type="ECO:0008006" key="5">
    <source>
        <dbReference type="Google" id="ProtNLM"/>
    </source>
</evidence>
<feature type="region of interest" description="Disordered" evidence="2">
    <location>
        <begin position="145"/>
        <end position="164"/>
    </location>
</feature>
<reference evidence="3 4" key="1">
    <citation type="submission" date="2018-06" db="EMBL/GenBank/DDBJ databases">
        <title>Extensive metabolic versatility and redundancy in microbially diverse, dynamic hydrothermal sediments.</title>
        <authorList>
            <person name="Dombrowski N."/>
            <person name="Teske A."/>
            <person name="Baker B.J."/>
        </authorList>
    </citation>
    <scope>NUCLEOTIDE SEQUENCE [LARGE SCALE GENOMIC DNA]</scope>
    <source>
        <strain evidence="3">B47_G16</strain>
    </source>
</reference>
<dbReference type="InterPro" id="IPR007809">
    <property type="entry name" value="FlgN-like"/>
</dbReference>
<comment type="caution">
    <text evidence="3">The sequence shown here is derived from an EMBL/GenBank/DDBJ whole genome shotgun (WGS) entry which is preliminary data.</text>
</comment>
<evidence type="ECO:0000313" key="3">
    <source>
        <dbReference type="EMBL" id="RLE08068.1"/>
    </source>
</evidence>
<dbReference type="Gene3D" id="1.20.58.300">
    <property type="entry name" value="FlgN-like"/>
    <property type="match status" value="1"/>
</dbReference>
<evidence type="ECO:0000256" key="2">
    <source>
        <dbReference type="SAM" id="MobiDB-lite"/>
    </source>
</evidence>
<organism evidence="3 4">
    <name type="scientific">Aerophobetes bacterium</name>
    <dbReference type="NCBI Taxonomy" id="2030807"/>
    <lineage>
        <taxon>Bacteria</taxon>
        <taxon>Candidatus Aerophobota</taxon>
    </lineage>
</organism>
<dbReference type="SUPFAM" id="SSF140566">
    <property type="entry name" value="FlgN-like"/>
    <property type="match status" value="1"/>
</dbReference>
<name>A0A497E2L2_UNCAE</name>
<feature type="compositionally biased region" description="Basic and acidic residues" evidence="2">
    <location>
        <begin position="151"/>
        <end position="164"/>
    </location>
</feature>
<dbReference type="AlphaFoldDB" id="A0A497E2L2"/>
<protein>
    <recommendedName>
        <fullName evidence="5">Flagellar protein FlgN</fullName>
    </recommendedName>
</protein>
<dbReference type="Proteomes" id="UP000279422">
    <property type="component" value="Unassembled WGS sequence"/>
</dbReference>
<accession>A0A497E2L2</accession>